<name>A0A543GDG2_9PSEU</name>
<keyword evidence="2" id="KW-1185">Reference proteome</keyword>
<proteinExistence type="predicted"/>
<dbReference type="RefSeq" id="WP_142098641.1">
    <property type="nucleotide sequence ID" value="NZ_VFPH01000001.1"/>
</dbReference>
<accession>A0A543GDG2</accession>
<sequence>MATANPRVDQYEAAIAQARQIVERDGRRLAALAFHPEDDGTPEVVKAWASRFAMELSVPITRKCPHGGWSQVHTVFGSQPNVAHCLAECTPKRMRELIRDARRRDVLECDFCHCEADSLGAVVFDVAAVVVRMKVCAYCLAGLS</sequence>
<protein>
    <submittedName>
        <fullName evidence="1">Uncharacterized protein</fullName>
    </submittedName>
</protein>
<dbReference type="AlphaFoldDB" id="A0A543GDG2"/>
<reference evidence="1 2" key="1">
    <citation type="submission" date="2019-06" db="EMBL/GenBank/DDBJ databases">
        <title>Sequencing the genomes of 1000 actinobacteria strains.</title>
        <authorList>
            <person name="Klenk H.-P."/>
        </authorList>
    </citation>
    <scope>NUCLEOTIDE SEQUENCE [LARGE SCALE GENOMIC DNA]</scope>
    <source>
        <strain evidence="1 2">DSM 45511</strain>
    </source>
</reference>
<gene>
    <name evidence="1" type="ORF">FB388_1480</name>
</gene>
<evidence type="ECO:0000313" key="1">
    <source>
        <dbReference type="EMBL" id="TQM44118.1"/>
    </source>
</evidence>
<dbReference type="EMBL" id="VFPH01000001">
    <property type="protein sequence ID" value="TQM44118.1"/>
    <property type="molecule type" value="Genomic_DNA"/>
</dbReference>
<dbReference type="Proteomes" id="UP000319818">
    <property type="component" value="Unassembled WGS sequence"/>
</dbReference>
<organism evidence="1 2">
    <name type="scientific">Pseudonocardia cypriaca</name>
    <dbReference type="NCBI Taxonomy" id="882449"/>
    <lineage>
        <taxon>Bacteria</taxon>
        <taxon>Bacillati</taxon>
        <taxon>Actinomycetota</taxon>
        <taxon>Actinomycetes</taxon>
        <taxon>Pseudonocardiales</taxon>
        <taxon>Pseudonocardiaceae</taxon>
        <taxon>Pseudonocardia</taxon>
    </lineage>
</organism>
<evidence type="ECO:0000313" key="2">
    <source>
        <dbReference type="Proteomes" id="UP000319818"/>
    </source>
</evidence>
<comment type="caution">
    <text evidence="1">The sequence shown here is derived from an EMBL/GenBank/DDBJ whole genome shotgun (WGS) entry which is preliminary data.</text>
</comment>